<accession>A0A0F9AGP8</accession>
<dbReference type="Pfam" id="PF24175">
    <property type="entry name" value="SU10_adaptor"/>
    <property type="match status" value="1"/>
</dbReference>
<dbReference type="InterPro" id="IPR056209">
    <property type="entry name" value="SU10_adaptor"/>
</dbReference>
<name>A0A0F9AGP8_9ZZZZ</name>
<sequence length="203" mass="23417">MALTVTQSFVHAQNFLKVESGYASTEEVRIANSVQSIIVNFYRWHWLTSAATNISLTQSTQDYTMAAGDQNDVLGIQNAYLTDASSTYGELQAYSDRIHPVTATEDRPTTVCLLSPTQIRVWPNPDATYTFIWRKYSRPTVFTANSESWDIPDAFNDVVKEGMIWRLAEYRDDSRDAKAREDFYRMLTQRRDDEMRTMGRIRI</sequence>
<reference evidence="1" key="1">
    <citation type="journal article" date="2015" name="Nature">
        <title>Complex archaea that bridge the gap between prokaryotes and eukaryotes.</title>
        <authorList>
            <person name="Spang A."/>
            <person name="Saw J.H."/>
            <person name="Jorgensen S.L."/>
            <person name="Zaremba-Niedzwiedzka K."/>
            <person name="Martijn J."/>
            <person name="Lind A.E."/>
            <person name="van Eijk R."/>
            <person name="Schleper C."/>
            <person name="Guy L."/>
            <person name="Ettema T.J."/>
        </authorList>
    </citation>
    <scope>NUCLEOTIDE SEQUENCE</scope>
</reference>
<proteinExistence type="predicted"/>
<gene>
    <name evidence="1" type="ORF">LCGC14_2850850</name>
</gene>
<organism evidence="1">
    <name type="scientific">marine sediment metagenome</name>
    <dbReference type="NCBI Taxonomy" id="412755"/>
    <lineage>
        <taxon>unclassified sequences</taxon>
        <taxon>metagenomes</taxon>
        <taxon>ecological metagenomes</taxon>
    </lineage>
</organism>
<evidence type="ECO:0000313" key="1">
    <source>
        <dbReference type="EMBL" id="KKK77709.1"/>
    </source>
</evidence>
<comment type="caution">
    <text evidence="1">The sequence shown here is derived from an EMBL/GenBank/DDBJ whole genome shotgun (WGS) entry which is preliminary data.</text>
</comment>
<dbReference type="EMBL" id="LAZR01054826">
    <property type="protein sequence ID" value="KKK77709.1"/>
    <property type="molecule type" value="Genomic_DNA"/>
</dbReference>
<protein>
    <submittedName>
        <fullName evidence="1">Uncharacterized protein</fullName>
    </submittedName>
</protein>
<dbReference type="AlphaFoldDB" id="A0A0F9AGP8"/>